<dbReference type="PANTHER" id="PTHR24416">
    <property type="entry name" value="TYROSINE-PROTEIN KINASE RECEPTOR"/>
    <property type="match status" value="1"/>
</dbReference>
<dbReference type="InterPro" id="IPR008266">
    <property type="entry name" value="Tyr_kinase_AS"/>
</dbReference>
<evidence type="ECO:0000259" key="1">
    <source>
        <dbReference type="PROSITE" id="PS50011"/>
    </source>
</evidence>
<reference evidence="2" key="1">
    <citation type="submission" date="2013-04" db="EMBL/GenBank/DDBJ databases">
        <authorList>
            <person name="Qu J."/>
            <person name="Murali S.C."/>
            <person name="Bandaranaike D."/>
            <person name="Bellair M."/>
            <person name="Blankenburg K."/>
            <person name="Chao H."/>
            <person name="Dinh H."/>
            <person name="Doddapaneni H."/>
            <person name="Downs B."/>
            <person name="Dugan-Rocha S."/>
            <person name="Elkadiri S."/>
            <person name="Gnanaolivu R.D."/>
            <person name="Hernandez B."/>
            <person name="Javaid M."/>
            <person name="Jayaseelan J.C."/>
            <person name="Lee S."/>
            <person name="Li M."/>
            <person name="Ming W."/>
            <person name="Munidasa M."/>
            <person name="Muniz J."/>
            <person name="Nguyen L."/>
            <person name="Ongeri F."/>
            <person name="Osuji N."/>
            <person name="Pu L.-L."/>
            <person name="Puazo M."/>
            <person name="Qu C."/>
            <person name="Quiroz J."/>
            <person name="Raj R."/>
            <person name="Weissenberger G."/>
            <person name="Xin Y."/>
            <person name="Zou X."/>
            <person name="Han Y."/>
            <person name="Richards S."/>
            <person name="Worley K."/>
            <person name="Muzny D."/>
            <person name="Gibbs R."/>
        </authorList>
    </citation>
    <scope>NUCLEOTIDE SEQUENCE</scope>
    <source>
        <strain evidence="2">Sampled in the wild</strain>
    </source>
</reference>
<dbReference type="GO" id="GO:0005518">
    <property type="term" value="F:collagen binding"/>
    <property type="evidence" value="ECO:0007669"/>
    <property type="project" value="TreeGrafter"/>
</dbReference>
<dbReference type="GO" id="GO:0051897">
    <property type="term" value="P:positive regulation of phosphatidylinositol 3-kinase/protein kinase B signal transduction"/>
    <property type="evidence" value="ECO:0007669"/>
    <property type="project" value="TreeGrafter"/>
</dbReference>
<dbReference type="GO" id="GO:0005524">
    <property type="term" value="F:ATP binding"/>
    <property type="evidence" value="ECO:0007669"/>
    <property type="project" value="InterPro"/>
</dbReference>
<accession>A0A8K0P1H5</accession>
<dbReference type="PRINTS" id="PR00109">
    <property type="entry name" value="TYRKINASE"/>
</dbReference>
<feature type="domain" description="Protein kinase" evidence="1">
    <location>
        <begin position="1"/>
        <end position="263"/>
    </location>
</feature>
<organism evidence="2 3">
    <name type="scientific">Ladona fulva</name>
    <name type="common">Scarce chaser dragonfly</name>
    <name type="synonym">Libellula fulva</name>
    <dbReference type="NCBI Taxonomy" id="123851"/>
    <lineage>
        <taxon>Eukaryota</taxon>
        <taxon>Metazoa</taxon>
        <taxon>Ecdysozoa</taxon>
        <taxon>Arthropoda</taxon>
        <taxon>Hexapoda</taxon>
        <taxon>Insecta</taxon>
        <taxon>Pterygota</taxon>
        <taxon>Palaeoptera</taxon>
        <taxon>Odonata</taxon>
        <taxon>Epiprocta</taxon>
        <taxon>Anisoptera</taxon>
        <taxon>Libelluloidea</taxon>
        <taxon>Libellulidae</taxon>
        <taxon>Ladona</taxon>
    </lineage>
</organism>
<dbReference type="Pfam" id="PF07714">
    <property type="entry name" value="PK_Tyr_Ser-Thr"/>
    <property type="match status" value="1"/>
</dbReference>
<dbReference type="InterPro" id="IPR000719">
    <property type="entry name" value="Prot_kinase_dom"/>
</dbReference>
<protein>
    <recommendedName>
        <fullName evidence="1">Protein kinase domain-containing protein</fullName>
    </recommendedName>
</protein>
<dbReference type="Gene3D" id="1.10.510.10">
    <property type="entry name" value="Transferase(Phosphotransferase) domain 1"/>
    <property type="match status" value="1"/>
</dbReference>
<dbReference type="SUPFAM" id="SSF56112">
    <property type="entry name" value="Protein kinase-like (PK-like)"/>
    <property type="match status" value="1"/>
</dbReference>
<dbReference type="PANTHER" id="PTHR24416:SF580">
    <property type="entry name" value="DISCOIDIN DOMAIN RECEPTOR, ISOFORM F"/>
    <property type="match status" value="1"/>
</dbReference>
<dbReference type="PROSITE" id="PS00109">
    <property type="entry name" value="PROTEIN_KINASE_TYR"/>
    <property type="match status" value="1"/>
</dbReference>
<name>A0A8K0P1H5_LADFU</name>
<dbReference type="SMART" id="SM00219">
    <property type="entry name" value="TyrKc"/>
    <property type="match status" value="1"/>
</dbReference>
<sequence length="263" mass="29216">MRSPALSFAPKITVHLCEAEAIPDYGTSTFHKKLVIVKSLWRGCNEANKQEFLRETSWLASVRDVNVARVLGVCTSDEPFCVIVEHAEFGDLPRFLQQQARLAAAGGADTNSITNGTGPLSYGSLIYLATQIASGMKYLESRDLVHRDLAARNCVVGKGYSLKITDHAMYWSRFENDYYVSDTKARLPIRWMAWERSAQQQERRVVIRRDAVGDTDAVCPGPLLGANERASGGKLQPLVPKRWYAALPDEATRLPPGDIRPHG</sequence>
<dbReference type="OrthoDB" id="6071166at2759"/>
<dbReference type="GO" id="GO:0043235">
    <property type="term" value="C:receptor complex"/>
    <property type="evidence" value="ECO:0007669"/>
    <property type="project" value="TreeGrafter"/>
</dbReference>
<dbReference type="InterPro" id="IPR020635">
    <property type="entry name" value="Tyr_kinase_cat_dom"/>
</dbReference>
<dbReference type="AlphaFoldDB" id="A0A8K0P1H5"/>
<gene>
    <name evidence="2" type="ORF">J437_LFUL000882</name>
</gene>
<dbReference type="Proteomes" id="UP000792457">
    <property type="component" value="Unassembled WGS sequence"/>
</dbReference>
<dbReference type="GO" id="GO:0010976">
    <property type="term" value="P:positive regulation of neuron projection development"/>
    <property type="evidence" value="ECO:0007669"/>
    <property type="project" value="TreeGrafter"/>
</dbReference>
<reference evidence="2" key="2">
    <citation type="submission" date="2017-10" db="EMBL/GenBank/DDBJ databases">
        <title>Ladona fulva Genome sequencing and assembly.</title>
        <authorList>
            <person name="Murali S."/>
            <person name="Richards S."/>
            <person name="Bandaranaike D."/>
            <person name="Bellair M."/>
            <person name="Blankenburg K."/>
            <person name="Chao H."/>
            <person name="Dinh H."/>
            <person name="Doddapaneni H."/>
            <person name="Dugan-Rocha S."/>
            <person name="Elkadiri S."/>
            <person name="Gnanaolivu R."/>
            <person name="Hernandez B."/>
            <person name="Skinner E."/>
            <person name="Javaid M."/>
            <person name="Lee S."/>
            <person name="Li M."/>
            <person name="Ming W."/>
            <person name="Munidasa M."/>
            <person name="Muniz J."/>
            <person name="Nguyen L."/>
            <person name="Hughes D."/>
            <person name="Osuji N."/>
            <person name="Pu L.-L."/>
            <person name="Puazo M."/>
            <person name="Qu C."/>
            <person name="Quiroz J."/>
            <person name="Raj R."/>
            <person name="Weissenberger G."/>
            <person name="Xin Y."/>
            <person name="Zou X."/>
            <person name="Han Y."/>
            <person name="Worley K."/>
            <person name="Muzny D."/>
            <person name="Gibbs R."/>
        </authorList>
    </citation>
    <scope>NUCLEOTIDE SEQUENCE</scope>
    <source>
        <strain evidence="2">Sampled in the wild</strain>
    </source>
</reference>
<dbReference type="GO" id="GO:0038062">
    <property type="term" value="F:protein tyrosine kinase collagen receptor activity"/>
    <property type="evidence" value="ECO:0007669"/>
    <property type="project" value="TreeGrafter"/>
</dbReference>
<dbReference type="GO" id="GO:0005886">
    <property type="term" value="C:plasma membrane"/>
    <property type="evidence" value="ECO:0007669"/>
    <property type="project" value="TreeGrafter"/>
</dbReference>
<evidence type="ECO:0000313" key="2">
    <source>
        <dbReference type="EMBL" id="KAG8230046.1"/>
    </source>
</evidence>
<dbReference type="PROSITE" id="PS50011">
    <property type="entry name" value="PROTEIN_KINASE_DOM"/>
    <property type="match status" value="1"/>
</dbReference>
<dbReference type="EMBL" id="KZ308461">
    <property type="protein sequence ID" value="KAG8230046.1"/>
    <property type="molecule type" value="Genomic_DNA"/>
</dbReference>
<dbReference type="Gene3D" id="3.30.200.20">
    <property type="entry name" value="Phosphorylase Kinase, domain 1"/>
    <property type="match status" value="1"/>
</dbReference>
<comment type="caution">
    <text evidence="2">The sequence shown here is derived from an EMBL/GenBank/DDBJ whole genome shotgun (WGS) entry which is preliminary data.</text>
</comment>
<proteinExistence type="predicted"/>
<evidence type="ECO:0000313" key="3">
    <source>
        <dbReference type="Proteomes" id="UP000792457"/>
    </source>
</evidence>
<dbReference type="InterPro" id="IPR001245">
    <property type="entry name" value="Ser-Thr/Tyr_kinase_cat_dom"/>
</dbReference>
<keyword evidence="3" id="KW-1185">Reference proteome</keyword>
<dbReference type="InterPro" id="IPR011009">
    <property type="entry name" value="Kinase-like_dom_sf"/>
</dbReference>
<dbReference type="InterPro" id="IPR050122">
    <property type="entry name" value="RTK"/>
</dbReference>